<dbReference type="SUPFAM" id="SSF52343">
    <property type="entry name" value="Ferredoxin reductase-like, C-terminal NADP-linked domain"/>
    <property type="match status" value="1"/>
</dbReference>
<accession>A0AAW5HTW7</accession>
<dbReference type="GO" id="GO:0016491">
    <property type="term" value="F:oxidoreductase activity"/>
    <property type="evidence" value="ECO:0007669"/>
    <property type="project" value="TreeGrafter"/>
</dbReference>
<dbReference type="PANTHER" id="PTHR47354:SF5">
    <property type="entry name" value="PROTEIN RFBI"/>
    <property type="match status" value="1"/>
</dbReference>
<dbReference type="AlphaFoldDB" id="A0AAW5HTW7"/>
<comment type="caution">
    <text evidence="2">The sequence shown here is derived from an EMBL/GenBank/DDBJ whole genome shotgun (WGS) entry which is preliminary data.</text>
</comment>
<keyword evidence="3" id="KW-1185">Reference proteome</keyword>
<evidence type="ECO:0000313" key="3">
    <source>
        <dbReference type="Proteomes" id="UP001205920"/>
    </source>
</evidence>
<dbReference type="InterPro" id="IPR050415">
    <property type="entry name" value="MRET"/>
</dbReference>
<protein>
    <submittedName>
        <fullName evidence="2">Uncharacterized protein</fullName>
    </submittedName>
</protein>
<organism evidence="2 3">
    <name type="scientific">Corynebacterium lipophilum</name>
    <dbReference type="NCBI Taxonomy" id="2804918"/>
    <lineage>
        <taxon>Bacteria</taxon>
        <taxon>Bacillati</taxon>
        <taxon>Actinomycetota</taxon>
        <taxon>Actinomycetes</taxon>
        <taxon>Mycobacteriales</taxon>
        <taxon>Corynebacteriaceae</taxon>
        <taxon>Corynebacterium</taxon>
    </lineage>
</organism>
<sequence length="366" mass="38533">MRKFAPVLDGPNAAALQVLAEQDSEVRATLFERIVEQYPQATMVFPAGATEVPEVLLDATSFTLASTQESEAAGATIPEATLTPLREWALDLRRTGFPASEFPAVAEIVGGVVGVDTQVLVRVAREMERVSREADEAGVAAASVAQVTKVSQDGSAWIARAEASAAVGYAAGQALPVMRAGNQGVWWACAPAVPPNRFGQLEFHLDGPDVEVGDYLTLGAARGPAVRANRPKMLLVAVGTGWAAAKSVVFGLIEERIRPEVHLVLCGDGADDFYDARTINSLADSQPWLQVTRVAPTAGEFGQSAAKAIWVPGPAFVSAPGTWWDHQIVLCGKGAEAAEYREALEAAGARGVLTCATDATVQFPKA</sequence>
<proteinExistence type="predicted"/>
<name>A0AAW5HTW7_9CORY</name>
<gene>
    <name evidence="2" type="ORF">JMN37_07935</name>
</gene>
<dbReference type="Gene3D" id="3.40.50.80">
    <property type="entry name" value="Nucleotide-binding domain of ferredoxin-NADP reductase (FNR) module"/>
    <property type="match status" value="1"/>
</dbReference>
<dbReference type="EMBL" id="JAEUWV010000011">
    <property type="protein sequence ID" value="MCO6394900.1"/>
    <property type="molecule type" value="Genomic_DNA"/>
</dbReference>
<reference evidence="2 3" key="1">
    <citation type="submission" date="2021-01" db="EMBL/GenBank/DDBJ databases">
        <title>Identification and Characterization of Corynebacterium sp.</title>
        <authorList>
            <person name="Luo Q."/>
            <person name="Qu P."/>
            <person name="Chen Q."/>
        </authorList>
    </citation>
    <scope>NUCLEOTIDE SEQUENCE [LARGE SCALE GENOMIC DNA]</scope>
    <source>
        <strain evidence="2 3">MC-18</strain>
    </source>
</reference>
<dbReference type="Proteomes" id="UP001205920">
    <property type="component" value="Unassembled WGS sequence"/>
</dbReference>
<dbReference type="RefSeq" id="WP_252931598.1">
    <property type="nucleotide sequence ID" value="NZ_JAEUWV010000011.1"/>
</dbReference>
<dbReference type="InterPro" id="IPR039261">
    <property type="entry name" value="FNR_nucleotide-bd"/>
</dbReference>
<dbReference type="PANTHER" id="PTHR47354">
    <property type="entry name" value="NADH OXIDOREDUCTASE HCR"/>
    <property type="match status" value="1"/>
</dbReference>
<evidence type="ECO:0000256" key="1">
    <source>
        <dbReference type="ARBA" id="ARBA00001974"/>
    </source>
</evidence>
<evidence type="ECO:0000313" key="2">
    <source>
        <dbReference type="EMBL" id="MCO6394900.1"/>
    </source>
</evidence>
<comment type="cofactor">
    <cofactor evidence="1">
        <name>FAD</name>
        <dbReference type="ChEBI" id="CHEBI:57692"/>
    </cofactor>
</comment>